<organism evidence="12">
    <name type="scientific">Granulicella tundricola (strain ATCC BAA-1859 / DSM 23138 / MP5ACTX9)</name>
    <dbReference type="NCBI Taxonomy" id="1198114"/>
    <lineage>
        <taxon>Bacteria</taxon>
        <taxon>Pseudomonadati</taxon>
        <taxon>Acidobacteriota</taxon>
        <taxon>Terriglobia</taxon>
        <taxon>Terriglobales</taxon>
        <taxon>Acidobacteriaceae</taxon>
        <taxon>Granulicella</taxon>
    </lineage>
</organism>
<dbReference type="Proteomes" id="UP000000343">
    <property type="component" value="Chromosome"/>
</dbReference>
<evidence type="ECO:0000256" key="7">
    <source>
        <dbReference type="SAM" id="Phobius"/>
    </source>
</evidence>
<evidence type="ECO:0000259" key="8">
    <source>
        <dbReference type="Pfam" id="PF25876"/>
    </source>
</evidence>
<feature type="compositionally biased region" description="Low complexity" evidence="6">
    <location>
        <begin position="453"/>
        <end position="478"/>
    </location>
</feature>
<evidence type="ECO:0000313" key="12">
    <source>
        <dbReference type="Proteomes" id="UP000000343"/>
    </source>
</evidence>
<dbReference type="GO" id="GO:0015562">
    <property type="term" value="F:efflux transmembrane transporter activity"/>
    <property type="evidence" value="ECO:0007669"/>
    <property type="project" value="TreeGrafter"/>
</dbReference>
<keyword evidence="7" id="KW-1133">Transmembrane helix</keyword>
<evidence type="ECO:0000256" key="1">
    <source>
        <dbReference type="ARBA" id="ARBA00004236"/>
    </source>
</evidence>
<keyword evidence="5 7" id="KW-0472">Membrane</keyword>
<dbReference type="InterPro" id="IPR006143">
    <property type="entry name" value="RND_pump_MFP"/>
</dbReference>
<feature type="domain" description="Multidrug resistance protein MdtA-like barrel-sandwich hybrid" evidence="9">
    <location>
        <begin position="111"/>
        <end position="254"/>
    </location>
</feature>
<dbReference type="Gene3D" id="2.40.420.20">
    <property type="match status" value="1"/>
</dbReference>
<feature type="region of interest" description="Disordered" evidence="6">
    <location>
        <begin position="1"/>
        <end position="36"/>
    </location>
</feature>
<dbReference type="InterPro" id="IPR058624">
    <property type="entry name" value="MdtA-like_HH"/>
</dbReference>
<dbReference type="Gene3D" id="2.40.30.170">
    <property type="match status" value="1"/>
</dbReference>
<evidence type="ECO:0000259" key="9">
    <source>
        <dbReference type="Pfam" id="PF25917"/>
    </source>
</evidence>
<dbReference type="STRING" id="1198114.AciX9_0316"/>
<name>E8WWR0_GRATM</name>
<dbReference type="GO" id="GO:1990281">
    <property type="term" value="C:efflux pump complex"/>
    <property type="evidence" value="ECO:0007669"/>
    <property type="project" value="TreeGrafter"/>
</dbReference>
<feature type="region of interest" description="Disordered" evidence="6">
    <location>
        <begin position="366"/>
        <end position="403"/>
    </location>
</feature>
<evidence type="ECO:0000256" key="2">
    <source>
        <dbReference type="ARBA" id="ARBA00009477"/>
    </source>
</evidence>
<evidence type="ECO:0000313" key="11">
    <source>
        <dbReference type="EMBL" id="ADW67388.1"/>
    </source>
</evidence>
<dbReference type="Gene3D" id="2.40.50.100">
    <property type="match status" value="1"/>
</dbReference>
<feature type="domain" description="Multidrug resistance protein MdtA-like beta-barrel" evidence="10">
    <location>
        <begin position="258"/>
        <end position="339"/>
    </location>
</feature>
<dbReference type="NCBIfam" id="TIGR01730">
    <property type="entry name" value="RND_mfp"/>
    <property type="match status" value="1"/>
</dbReference>
<dbReference type="Pfam" id="PF25876">
    <property type="entry name" value="HH_MFP_RND"/>
    <property type="match status" value="1"/>
</dbReference>
<dbReference type="eggNOG" id="COG0845">
    <property type="taxonomic scope" value="Bacteria"/>
</dbReference>
<dbReference type="RefSeq" id="WP_013578716.1">
    <property type="nucleotide sequence ID" value="NC_015064.1"/>
</dbReference>
<sequence>MSVSPLDAPKSEHEQAALPAPDAQKALPAPHDGGSQKNAGGIWRRVVLVLVLLACCAFGYWRIRGNKADAAKEEQKTAAAANRATPVTVAPVAAKTMPIYFTALGTVTAYNSVTIKSRVDGQLLSVNVREGQQVKQGQVLAMIDPRPYAAAVAQAEGQLAKDEAAARNNEAEANRYRSLYEAGVVSKETEQAQISNSGQSVGTLDADRAAIQAAKVNVAYTRITSPINGVVGLRQVDPGNIVHAADSTGLILVTQLQPISVIFTLPEDQLPEVLKLMRAGKKLVVDAYDRNQSTHLATGSLLTIDNQIDTTTGTVKGKAVFDNKDGALFPNQFVNVRLVLEERENSLVIPAAALQTGAGGNFVYVVKEGNPPHQADDKKKKTDGDGAAAPEEEAAPASGKPAGPKYYVQVQNVVVDLTEGSQIILKSGVNAGDSVVIDGQEKLKPYGKVAPKQGQSSAGSSAGKRMGSAGAARSKASSDTTTSQAPQPTAVPAGQAGSRP</sequence>
<reference evidence="12" key="1">
    <citation type="submission" date="2011-01" db="EMBL/GenBank/DDBJ databases">
        <title>Complete sequence of chromosome of Acidobacterium sp. MP5ACTX9.</title>
        <authorList>
            <consortium name="US DOE Joint Genome Institute"/>
            <person name="Lucas S."/>
            <person name="Copeland A."/>
            <person name="Lapidus A."/>
            <person name="Cheng J.-F."/>
            <person name="Goodwin L."/>
            <person name="Pitluck S."/>
            <person name="Teshima H."/>
            <person name="Detter J.C."/>
            <person name="Han C."/>
            <person name="Tapia R."/>
            <person name="Land M."/>
            <person name="Hauser L."/>
            <person name="Kyrpides N."/>
            <person name="Ivanova N."/>
            <person name="Ovchinnikova G."/>
            <person name="Pagani I."/>
            <person name="Rawat S.R."/>
            <person name="Mannisto M."/>
            <person name="Haggblom M.M."/>
            <person name="Woyke T."/>
        </authorList>
    </citation>
    <scope>NUCLEOTIDE SEQUENCE [LARGE SCALE GENOMIC DNA]</scope>
    <source>
        <strain evidence="12">MP5ACTX9</strain>
    </source>
</reference>
<dbReference type="InterPro" id="IPR058626">
    <property type="entry name" value="MdtA-like_b-barrel"/>
</dbReference>
<evidence type="ECO:0000256" key="6">
    <source>
        <dbReference type="SAM" id="MobiDB-lite"/>
    </source>
</evidence>
<keyword evidence="12" id="KW-1185">Reference proteome</keyword>
<dbReference type="Gene3D" id="1.10.287.470">
    <property type="entry name" value="Helix hairpin bin"/>
    <property type="match status" value="1"/>
</dbReference>
<feature type="compositionally biased region" description="Low complexity" evidence="6">
    <location>
        <begin position="385"/>
        <end position="403"/>
    </location>
</feature>
<keyword evidence="4" id="KW-0997">Cell inner membrane</keyword>
<feature type="region of interest" description="Disordered" evidence="6">
    <location>
        <begin position="444"/>
        <end position="500"/>
    </location>
</feature>
<dbReference type="PANTHER" id="PTHR30469">
    <property type="entry name" value="MULTIDRUG RESISTANCE PROTEIN MDTA"/>
    <property type="match status" value="1"/>
</dbReference>
<evidence type="ECO:0000256" key="3">
    <source>
        <dbReference type="ARBA" id="ARBA00022475"/>
    </source>
</evidence>
<evidence type="ECO:0000256" key="4">
    <source>
        <dbReference type="ARBA" id="ARBA00022519"/>
    </source>
</evidence>
<comment type="subcellular location">
    <subcellularLocation>
        <location evidence="1">Cell membrane</location>
    </subcellularLocation>
</comment>
<feature type="domain" description="Multidrug resistance protein MdtA-like alpha-helical hairpin" evidence="8">
    <location>
        <begin position="152"/>
        <end position="221"/>
    </location>
</feature>
<dbReference type="PANTHER" id="PTHR30469:SF12">
    <property type="entry name" value="MULTIDRUG RESISTANCE PROTEIN MDTA"/>
    <property type="match status" value="1"/>
</dbReference>
<comment type="similarity">
    <text evidence="2">Belongs to the membrane fusion protein (MFP) (TC 8.A.1) family.</text>
</comment>
<keyword evidence="3" id="KW-1003">Cell membrane</keyword>
<dbReference type="Pfam" id="PF25917">
    <property type="entry name" value="BSH_RND"/>
    <property type="match status" value="1"/>
</dbReference>
<dbReference type="SUPFAM" id="SSF111369">
    <property type="entry name" value="HlyD-like secretion proteins"/>
    <property type="match status" value="1"/>
</dbReference>
<feature type="transmembrane region" description="Helical" evidence="7">
    <location>
        <begin position="42"/>
        <end position="63"/>
    </location>
</feature>
<evidence type="ECO:0000259" key="10">
    <source>
        <dbReference type="Pfam" id="PF25944"/>
    </source>
</evidence>
<proteinExistence type="inferred from homology"/>
<evidence type="ECO:0000256" key="5">
    <source>
        <dbReference type="ARBA" id="ARBA00023136"/>
    </source>
</evidence>
<feature type="compositionally biased region" description="Basic and acidic residues" evidence="6">
    <location>
        <begin position="374"/>
        <end position="384"/>
    </location>
</feature>
<dbReference type="HOGENOM" id="CLU_018816_2_0_0"/>
<dbReference type="OrthoDB" id="9783047at2"/>
<protein>
    <submittedName>
        <fullName evidence="11">Efflux transporter, RND family, MFP subunit</fullName>
    </submittedName>
</protein>
<dbReference type="InterPro" id="IPR058625">
    <property type="entry name" value="MdtA-like_BSH"/>
</dbReference>
<dbReference type="EMBL" id="CP002480">
    <property type="protein sequence ID" value="ADW67388.1"/>
    <property type="molecule type" value="Genomic_DNA"/>
</dbReference>
<accession>E8WWR0</accession>
<dbReference type="PaxDb" id="1198114-AciX9_0316"/>
<gene>
    <name evidence="11" type="ordered locus">AciX9_0316</name>
</gene>
<dbReference type="KEGG" id="acm:AciX9_0316"/>
<dbReference type="AlphaFoldDB" id="E8WWR0"/>
<dbReference type="Pfam" id="PF25944">
    <property type="entry name" value="Beta-barrel_RND"/>
    <property type="match status" value="1"/>
</dbReference>
<keyword evidence="7" id="KW-0812">Transmembrane</keyword>